<keyword evidence="3" id="KW-0472">Membrane</keyword>
<dbReference type="GO" id="GO:0016020">
    <property type="term" value="C:membrane"/>
    <property type="evidence" value="ECO:0007669"/>
    <property type="project" value="InterPro"/>
</dbReference>
<comment type="similarity">
    <text evidence="1">Belongs to the glutamate-gated ion channel (TC 1.A.10.1) family.</text>
</comment>
<feature type="domain" description="Ionotropic glutamate receptor C-terminal" evidence="4">
    <location>
        <begin position="734"/>
        <end position="954"/>
    </location>
</feature>
<dbReference type="Gene3D" id="3.40.190.10">
    <property type="entry name" value="Periplasmic binding protein-like II"/>
    <property type="match status" value="1"/>
</dbReference>
<keyword evidence="7" id="KW-1185">Reference proteome</keyword>
<dbReference type="Pfam" id="PF13843">
    <property type="entry name" value="DDE_Tnp_1_7"/>
    <property type="match status" value="1"/>
</dbReference>
<dbReference type="InterPro" id="IPR001320">
    <property type="entry name" value="Iontro_rcpt_C"/>
</dbReference>
<feature type="region of interest" description="Disordered" evidence="2">
    <location>
        <begin position="17"/>
        <end position="64"/>
    </location>
</feature>
<proteinExistence type="inferred from homology"/>
<evidence type="ECO:0000259" key="5">
    <source>
        <dbReference type="Pfam" id="PF13843"/>
    </source>
</evidence>
<protein>
    <recommendedName>
        <fullName evidence="8">Ionotropic glutamate receptor C-terminal domain-containing protein</fullName>
    </recommendedName>
</protein>
<dbReference type="SUPFAM" id="SSF53850">
    <property type="entry name" value="Periplasmic binding protein-like II"/>
    <property type="match status" value="1"/>
</dbReference>
<evidence type="ECO:0000313" key="6">
    <source>
        <dbReference type="EMBL" id="CAH4037788.1"/>
    </source>
</evidence>
<dbReference type="AlphaFoldDB" id="A0A9P0XGF4"/>
<evidence type="ECO:0000259" key="4">
    <source>
        <dbReference type="Pfam" id="PF00060"/>
    </source>
</evidence>
<feature type="transmembrane region" description="Helical" evidence="3">
    <location>
        <begin position="731"/>
        <end position="753"/>
    </location>
</feature>
<sequence length="962" mass="108712">MPYLNQKQIEEYLALINDGEISEDDLEDSDTEGNENFYENGDDLLHDLESPLEEENDDPDNDPFMAGDPPLINEATANDQVPQVPFPSTSQASRRATMRGLVWKVKKIVLNSDQTAFHGDTTYPPELKDEATTGTPYSIFSHFITSEIVQRIVEESNLYSVQKNVTKPLNLSETELRKFMAILIYMSVIKYPNVRLYWSNTVGFQPIKDIMTVNRFETIRRFLHFNNNEKHLPIEHPQHDRLHKIRPIISHLNEKFALVPMEQKLSIDEQMCAIKVAHFMKQYLPNKPHKWGFKLYVMCSVKGYAHKFEIYTGQENERLPDEPDFGPVGNVVVRLARGVPRHINHIIYFDNFYTSVPLVTYLAKQGIYSLGTVQSNRLVNCKLPDKKTMMKKSVPRGTYEEQMTEFDGIDLTAATWKDNKVVTFLSSYVGAEPVGQVERFDKANKTRIKISCPHIIKEYNAHMGGVDLMDSFIGRYRIAMRSRKWYLRIFYHLLDMTVINSWLVYKNLKTTEANSSVLNLCNYRLELAEVLAKVNNSFELCNKRGRPSTSNSVEMEIQAKKRRGPAQHIPPKDIRTDNVGYWPGYWTLEQSMSMIKIPYPVEARNFLGEKLIVGRCNYTDEKPVPDQDGPSAPGLLDDLLHFLIVRMNGTSLTRYYSKLGFRTYEGAWSGLLGALLDHTVDIALEPVTEQVSGQQEMDFIFPIAETMYNIYIRNQETSSVRDIFLAPFSTRLLICVAMVLVVSAITIVIITNISRTFLKNKSRQIGCSEALIWSTGILCQQGGTCTPSNPAVSILVIVCLFFGLVTYNAYAAFITSVLSVRVANVGSVSDVLQSPNMKIGYIKNGADQIYLMSTKDIQLNAFYIRGYSEAENLVSSPEEGLARAASQDYAFFAGQRAARSTLKYVCLLRLRSGGTLSRLTTSLVPAMPECASPTGFASARAHDVQTAFLVIVTGLIASLLIG</sequence>
<dbReference type="PANTHER" id="PTHR47272:SF1">
    <property type="entry name" value="PIGGYBAC TRANSPOSABLE ELEMENT-DERIVED PROTEIN 3-LIKE"/>
    <property type="match status" value="1"/>
</dbReference>
<dbReference type="Gene3D" id="1.10.287.70">
    <property type="match status" value="1"/>
</dbReference>
<keyword evidence="3" id="KW-0812">Transmembrane</keyword>
<evidence type="ECO:0000256" key="2">
    <source>
        <dbReference type="SAM" id="MobiDB-lite"/>
    </source>
</evidence>
<dbReference type="Pfam" id="PF00060">
    <property type="entry name" value="Lig_chan"/>
    <property type="match status" value="1"/>
</dbReference>
<dbReference type="Proteomes" id="UP001152562">
    <property type="component" value="Unassembled WGS sequence"/>
</dbReference>
<accession>A0A9P0XGF4</accession>
<comment type="caution">
    <text evidence="6">The sequence shown here is derived from an EMBL/GenBank/DDBJ whole genome shotgun (WGS) entry which is preliminary data.</text>
</comment>
<organism evidence="6 7">
    <name type="scientific">Pieris brassicae</name>
    <name type="common">White butterfly</name>
    <name type="synonym">Large white butterfly</name>
    <dbReference type="NCBI Taxonomy" id="7116"/>
    <lineage>
        <taxon>Eukaryota</taxon>
        <taxon>Metazoa</taxon>
        <taxon>Ecdysozoa</taxon>
        <taxon>Arthropoda</taxon>
        <taxon>Hexapoda</taxon>
        <taxon>Insecta</taxon>
        <taxon>Pterygota</taxon>
        <taxon>Neoptera</taxon>
        <taxon>Endopterygota</taxon>
        <taxon>Lepidoptera</taxon>
        <taxon>Glossata</taxon>
        <taxon>Ditrysia</taxon>
        <taxon>Papilionoidea</taxon>
        <taxon>Pieridae</taxon>
        <taxon>Pierinae</taxon>
        <taxon>Pieris</taxon>
    </lineage>
</organism>
<dbReference type="PANTHER" id="PTHR47272">
    <property type="entry name" value="DDE_TNP_1_7 DOMAIN-CONTAINING PROTEIN"/>
    <property type="match status" value="1"/>
</dbReference>
<dbReference type="InterPro" id="IPR029526">
    <property type="entry name" value="PGBD"/>
</dbReference>
<keyword evidence="3" id="KW-1133">Transmembrane helix</keyword>
<feature type="domain" description="PiggyBac transposable element-derived protein" evidence="5">
    <location>
        <begin position="135"/>
        <end position="502"/>
    </location>
</feature>
<feature type="transmembrane region" description="Helical" evidence="3">
    <location>
        <begin position="791"/>
        <end position="813"/>
    </location>
</feature>
<dbReference type="EMBL" id="CALOZG010000085">
    <property type="protein sequence ID" value="CAH4037788.1"/>
    <property type="molecule type" value="Genomic_DNA"/>
</dbReference>
<name>A0A9P0XGF4_PIEBR</name>
<feature type="compositionally biased region" description="Acidic residues" evidence="2">
    <location>
        <begin position="20"/>
        <end position="33"/>
    </location>
</feature>
<evidence type="ECO:0000313" key="7">
    <source>
        <dbReference type="Proteomes" id="UP001152562"/>
    </source>
</evidence>
<evidence type="ECO:0000256" key="3">
    <source>
        <dbReference type="SAM" id="Phobius"/>
    </source>
</evidence>
<feature type="compositionally biased region" description="Acidic residues" evidence="2">
    <location>
        <begin position="50"/>
        <end position="61"/>
    </location>
</feature>
<reference evidence="6" key="1">
    <citation type="submission" date="2022-05" db="EMBL/GenBank/DDBJ databases">
        <authorList>
            <person name="Okamura Y."/>
        </authorList>
    </citation>
    <scope>NUCLEOTIDE SEQUENCE</scope>
</reference>
<evidence type="ECO:0008006" key="8">
    <source>
        <dbReference type="Google" id="ProtNLM"/>
    </source>
</evidence>
<gene>
    <name evidence="6" type="ORF">PIBRA_LOCUS13417</name>
</gene>
<evidence type="ECO:0000256" key="1">
    <source>
        <dbReference type="ARBA" id="ARBA00008685"/>
    </source>
</evidence>
<dbReference type="GO" id="GO:0015276">
    <property type="term" value="F:ligand-gated monoatomic ion channel activity"/>
    <property type="evidence" value="ECO:0007669"/>
    <property type="project" value="InterPro"/>
</dbReference>